<protein>
    <submittedName>
        <fullName evidence="3">Uncharacterized protein</fullName>
    </submittedName>
</protein>
<feature type="region of interest" description="Disordered" evidence="1">
    <location>
        <begin position="26"/>
        <end position="111"/>
    </location>
</feature>
<evidence type="ECO:0000256" key="1">
    <source>
        <dbReference type="SAM" id="MobiDB-lite"/>
    </source>
</evidence>
<feature type="chain" id="PRO_5032808604" evidence="2">
    <location>
        <begin position="23"/>
        <end position="607"/>
    </location>
</feature>
<organism evidence="3 4">
    <name type="scientific">Sphingobium subterraneum</name>
    <dbReference type="NCBI Taxonomy" id="627688"/>
    <lineage>
        <taxon>Bacteria</taxon>
        <taxon>Pseudomonadati</taxon>
        <taxon>Pseudomonadota</taxon>
        <taxon>Alphaproteobacteria</taxon>
        <taxon>Sphingomonadales</taxon>
        <taxon>Sphingomonadaceae</taxon>
        <taxon>Sphingobium</taxon>
    </lineage>
</organism>
<comment type="caution">
    <text evidence="3">The sequence shown here is derived from an EMBL/GenBank/DDBJ whole genome shotgun (WGS) entry which is preliminary data.</text>
</comment>
<dbReference type="AlphaFoldDB" id="A0A841J1R9"/>
<evidence type="ECO:0000256" key="2">
    <source>
        <dbReference type="SAM" id="SignalP"/>
    </source>
</evidence>
<feature type="compositionally biased region" description="Acidic residues" evidence="1">
    <location>
        <begin position="85"/>
        <end position="98"/>
    </location>
</feature>
<name>A0A841J1R9_9SPHN</name>
<sequence>MSARIRWTLGVAALGLALPVVAQKSPTSLLPPGFGEPDSSPAPQTEPTPSSPRPASTTPGATPNLRLDMSAITGAPAPATNAAGESEDDEELTPEELAEQQAKYDLPETARRSLDRIGPLTPATGGIPANGFGRQSGQFLATLMRVSRAPFVSRWGSILLRRVLLSQTDTPGDIGGAEWAAERAWLLVRMGEADAARLVVQSVDNDQFTPRLYAVAMQTYLASADPTGLCPLYERAAADSTSPSWQMAHAMCASFSADQGTASALLNEAQRRGRVTGIDYRLTEKVVGAGANSRRSVKIEWDGVDQLTAWRYGLATAMNVDIPPALMNSAGSHVRAWQASAPMLSLPTRLPAVEAAARLGVFSSSALVDFYSQLAADESAPDEFRDRSDALRAAYAGGTIGDRVEAMRKLWGGSGEAAHFVGLLATARAAAALPVADADPADVNALVAAMLSAGYDNNAANWSRAVAAGQDDATADGWAMLAVGAPRLVVDITPGRAGNYAEGRGVKGQFLIAGLAGLARIGGAEAAQLAADNGFSLQPRSLWERAIDAAAQRGEPGTVALLAAIGMQVTDWRRMPAEHLYHIVSALHRVGLDPEARMIAAEAIMRT</sequence>
<accession>A0A841J1R9</accession>
<feature type="compositionally biased region" description="Low complexity" evidence="1">
    <location>
        <begin position="71"/>
        <end position="84"/>
    </location>
</feature>
<evidence type="ECO:0000313" key="3">
    <source>
        <dbReference type="EMBL" id="MBB6122595.1"/>
    </source>
</evidence>
<dbReference type="Proteomes" id="UP000552700">
    <property type="component" value="Unassembled WGS sequence"/>
</dbReference>
<keyword evidence="4" id="KW-1185">Reference proteome</keyword>
<reference evidence="3 4" key="1">
    <citation type="submission" date="2020-08" db="EMBL/GenBank/DDBJ databases">
        <title>Genomic Encyclopedia of Type Strains, Phase IV (KMG-IV): sequencing the most valuable type-strain genomes for metagenomic binning, comparative biology and taxonomic classification.</title>
        <authorList>
            <person name="Goeker M."/>
        </authorList>
    </citation>
    <scope>NUCLEOTIDE SEQUENCE [LARGE SCALE GENOMIC DNA]</scope>
    <source>
        <strain evidence="3 4">DSM 102255</strain>
    </source>
</reference>
<feature type="compositionally biased region" description="Low complexity" evidence="1">
    <location>
        <begin position="53"/>
        <end position="63"/>
    </location>
</feature>
<gene>
    <name evidence="3" type="ORF">FHS92_000302</name>
</gene>
<proteinExistence type="predicted"/>
<dbReference type="EMBL" id="JACIJP010000001">
    <property type="protein sequence ID" value="MBB6122595.1"/>
    <property type="molecule type" value="Genomic_DNA"/>
</dbReference>
<feature type="signal peptide" evidence="2">
    <location>
        <begin position="1"/>
        <end position="22"/>
    </location>
</feature>
<evidence type="ECO:0000313" key="4">
    <source>
        <dbReference type="Proteomes" id="UP000552700"/>
    </source>
</evidence>
<keyword evidence="2" id="KW-0732">Signal</keyword>